<dbReference type="Pfam" id="PF10153">
    <property type="entry name" value="Efg1"/>
    <property type="match status" value="1"/>
</dbReference>
<dbReference type="OrthoDB" id="47732at2759"/>
<reference evidence="9 10" key="1">
    <citation type="journal article" date="2018" name="Mol. Biol. Evol.">
        <title>Broad Genomic Sampling Reveals a Smut Pathogenic Ancestry of the Fungal Clade Ustilaginomycotina.</title>
        <authorList>
            <person name="Kijpornyongpan T."/>
            <person name="Mondo S.J."/>
            <person name="Barry K."/>
            <person name="Sandor L."/>
            <person name="Lee J."/>
            <person name="Lipzen A."/>
            <person name="Pangilinan J."/>
            <person name="LaButti K."/>
            <person name="Hainaut M."/>
            <person name="Henrissat B."/>
            <person name="Grigoriev I.V."/>
            <person name="Spatafora J.W."/>
            <person name="Aime M.C."/>
        </authorList>
    </citation>
    <scope>NUCLEOTIDE SEQUENCE [LARGE SCALE GENOMIC DNA]</scope>
    <source>
        <strain evidence="9 10">MCA 3645</strain>
    </source>
</reference>
<feature type="region of interest" description="Disordered" evidence="8">
    <location>
        <begin position="237"/>
        <end position="341"/>
    </location>
</feature>
<name>A0A317XS39_9BASI</name>
<dbReference type="GO" id="GO:0030688">
    <property type="term" value="C:preribosome, small subunit precursor"/>
    <property type="evidence" value="ECO:0007669"/>
    <property type="project" value="TreeGrafter"/>
</dbReference>
<proteinExistence type="inferred from homology"/>
<dbReference type="InterPro" id="IPR050786">
    <property type="entry name" value="EFG1_rRNA-proc"/>
</dbReference>
<keyword evidence="5" id="KW-0698">rRNA processing</keyword>
<dbReference type="InterPro" id="IPR019310">
    <property type="entry name" value="Efg1"/>
</dbReference>
<dbReference type="Proteomes" id="UP000246740">
    <property type="component" value="Unassembled WGS sequence"/>
</dbReference>
<evidence type="ECO:0000313" key="10">
    <source>
        <dbReference type="Proteomes" id="UP000246740"/>
    </source>
</evidence>
<comment type="subcellular location">
    <subcellularLocation>
        <location evidence="1">Nucleus</location>
        <location evidence="1">Nucleolus</location>
    </subcellularLocation>
</comment>
<dbReference type="InParanoid" id="A0A317XS39"/>
<evidence type="ECO:0000256" key="8">
    <source>
        <dbReference type="SAM" id="MobiDB-lite"/>
    </source>
</evidence>
<dbReference type="PANTHER" id="PTHR33911:SF1">
    <property type="entry name" value="RRNA-PROCESSING PROTEIN EFG1"/>
    <property type="match status" value="1"/>
</dbReference>
<keyword evidence="10" id="KW-1185">Reference proteome</keyword>
<protein>
    <recommendedName>
        <fullName evidence="3">rRNA-processing protein EFG1</fullName>
    </recommendedName>
    <alternativeName>
        <fullName evidence="4">rRNA-processing protein efg1</fullName>
    </alternativeName>
</protein>
<comment type="similarity">
    <text evidence="2">Belongs to the EFG1 family.</text>
</comment>
<keyword evidence="7" id="KW-0539">Nucleus</keyword>
<evidence type="ECO:0000256" key="5">
    <source>
        <dbReference type="ARBA" id="ARBA00022552"/>
    </source>
</evidence>
<feature type="compositionally biased region" description="Basic and acidic residues" evidence="8">
    <location>
        <begin position="1"/>
        <end position="10"/>
    </location>
</feature>
<keyword evidence="6" id="KW-0175">Coiled coil</keyword>
<dbReference type="GO" id="GO:0005730">
    <property type="term" value="C:nucleolus"/>
    <property type="evidence" value="ECO:0007669"/>
    <property type="project" value="UniProtKB-SubCell"/>
</dbReference>
<dbReference type="GO" id="GO:0000462">
    <property type="term" value="P:maturation of SSU-rRNA from tricistronic rRNA transcript (SSU-rRNA, 5.8S rRNA, LSU-rRNA)"/>
    <property type="evidence" value="ECO:0007669"/>
    <property type="project" value="TreeGrafter"/>
</dbReference>
<feature type="region of interest" description="Disordered" evidence="8">
    <location>
        <begin position="1"/>
        <end position="88"/>
    </location>
</feature>
<evidence type="ECO:0000313" key="9">
    <source>
        <dbReference type="EMBL" id="PWZ01067.1"/>
    </source>
</evidence>
<dbReference type="PANTHER" id="PTHR33911">
    <property type="entry name" value="RRNA-PROCESSING PROTEIN EFG1"/>
    <property type="match status" value="1"/>
</dbReference>
<evidence type="ECO:0000256" key="1">
    <source>
        <dbReference type="ARBA" id="ARBA00004604"/>
    </source>
</evidence>
<dbReference type="EMBL" id="KZ819191">
    <property type="protein sequence ID" value="PWZ01067.1"/>
    <property type="molecule type" value="Genomic_DNA"/>
</dbReference>
<evidence type="ECO:0000256" key="6">
    <source>
        <dbReference type="ARBA" id="ARBA00023054"/>
    </source>
</evidence>
<feature type="compositionally biased region" description="Basic and acidic residues" evidence="8">
    <location>
        <begin position="281"/>
        <end position="307"/>
    </location>
</feature>
<dbReference type="AlphaFoldDB" id="A0A317XS39"/>
<evidence type="ECO:0000256" key="4">
    <source>
        <dbReference type="ARBA" id="ARBA00019827"/>
    </source>
</evidence>
<feature type="compositionally biased region" description="Low complexity" evidence="8">
    <location>
        <begin position="31"/>
        <end position="42"/>
    </location>
</feature>
<accession>A0A317XS39</accession>
<feature type="compositionally biased region" description="Acidic residues" evidence="8">
    <location>
        <begin position="156"/>
        <end position="166"/>
    </location>
</feature>
<feature type="compositionally biased region" description="Acidic residues" evidence="8">
    <location>
        <begin position="331"/>
        <end position="341"/>
    </location>
</feature>
<evidence type="ECO:0000256" key="2">
    <source>
        <dbReference type="ARBA" id="ARBA00006916"/>
    </source>
</evidence>
<sequence>MPATREEKGKKPMRAPYNKQDGAGGRKRPHPSSGPSSSGSKGPFKKPRTAPGAPRPDGLQGASKIKSSIRQTRRLLSKPDLAPGTKIEAERRLVALERDLAALSRVNVEKNRASRYHGIKFFERQKLTRKIKKCKRALEAIDNGSSSNMNKHGDHDDDGDDDDDDGGKETQSREEIEKNLKTYRELLHYVLQYPAELRYVALFPSGVTDPMIPHTTESDKSRQKAYAHLQTVTKAIQEGTLSAEPEVELETADRAHRSKLASSSSSTRRAAQDATASSHAHPSDQKIQGKKDKGEKKKDKRNKPDAKKSKKSNHHDDSDDEQESTPAGGVQDDDFFAQDSD</sequence>
<evidence type="ECO:0000256" key="3">
    <source>
        <dbReference type="ARBA" id="ARBA00018689"/>
    </source>
</evidence>
<organism evidence="9 10">
    <name type="scientific">Testicularia cyperi</name>
    <dbReference type="NCBI Taxonomy" id="1882483"/>
    <lineage>
        <taxon>Eukaryota</taxon>
        <taxon>Fungi</taxon>
        <taxon>Dikarya</taxon>
        <taxon>Basidiomycota</taxon>
        <taxon>Ustilaginomycotina</taxon>
        <taxon>Ustilaginomycetes</taxon>
        <taxon>Ustilaginales</taxon>
        <taxon>Anthracoideaceae</taxon>
        <taxon>Testicularia</taxon>
    </lineage>
</organism>
<feature type="compositionally biased region" description="Low complexity" evidence="8">
    <location>
        <begin position="260"/>
        <end position="278"/>
    </location>
</feature>
<evidence type="ECO:0000256" key="7">
    <source>
        <dbReference type="ARBA" id="ARBA00023242"/>
    </source>
</evidence>
<feature type="compositionally biased region" description="Basic and acidic residues" evidence="8">
    <location>
        <begin position="167"/>
        <end position="176"/>
    </location>
</feature>
<gene>
    <name evidence="9" type="ORF">BCV70DRAFT_199423</name>
</gene>
<feature type="region of interest" description="Disordered" evidence="8">
    <location>
        <begin position="140"/>
        <end position="176"/>
    </location>
</feature>
<dbReference type="STRING" id="1882483.A0A317XS39"/>